<dbReference type="Gene3D" id="2.60.40.640">
    <property type="match status" value="1"/>
</dbReference>
<sequence length="1078" mass="116335">MNETSYHPKLHVSITLGTKVFVAGEDAYGKVELSCNSESIGLRAIRVVLTGVQQLTSKYHAATSTFIETPRIFQDIGLPPSNAVITHSTNADLDLPPDYYPARKGQTTFFFRFPLPASSPSAITFGNGLARVTYKVKAGVEVFWNGERRLVVDSREIDVVEALDEETPMTDLGHAVVGDGGRIWAHARIMGGVCISGRAACCISGVTLNLSRKLHIERPPTDITGIEISDSLLSIPFRGPAYTVQAFSEGVANLVFTIPRNTRGVKAGLRENAEGNPNVVKKSLFDIQCNLIVRLGTGFTTPGLEIPVPMRIYHPSAIPPALQPPDSPVSADAGDRPYSPLVTPARSVQERAFAAPPSPQFVPHLLSPRPHDEQVNLPISAYSPTQASQPSNGYDQGSVFPQMFPESQAHYPIRALSADPYTSQPPAHHVVHLLPPRFVSPGVLHVPSPADQVRRGLDDSGEPGDRATRISQHLRLSSRHRSVSPPRSQYVIRSRSPTAFNVDVSVGHSDAYGNHNSNNTITAEQPPPVPTSPLLSPILSPRPIHSPNHTFSSDNLDSSSNPGGRSPRVEELERLVSESTGKTSEHDGEEDNHSPPAPPDVQPSEYLYLPLISGIDKTLPHRPMTRDDIATRVRGLPAAMDIFSGVDAVQKAIVPPSNSNASLNTPSSPSPEEVGGLTLLERRLLSRAVAMPEFTQERRSDDLHREVDEGKALARAEASPGSQNVEDHNTPSRSLPWTIRLSAAETPGESRRSAIREMRSEANARVTEWLTREKTAKQSLERDFNSRRKNVGPANRNQGGLNSVFKADEPSTARSPSGSSLPPYEAQVHVPRIDEALGTAKPPPGVKVSPTVAISQERMSANTEPGALGQKHLAPRPDPHAALAQEVKPPFFKLPAYPPPLPQTASGGANHDVRSARGGRGGIVTSVASLWGNIPNGPKEAIPPVEEPDGHSRHRVDAPQNINTGFKKSVLPLDTIRKTADTQGPSPSHPGGKDRPEKPSAMILKQPPLVGLVNGTVGRPVLSSAATLARPMPRRVGPVTSPLFSQPQEQVLGARSRPENPPAVGRARLRELIERYQN</sequence>
<feature type="domain" description="Arrestin-like N-terminal" evidence="2">
    <location>
        <begin position="18"/>
        <end position="164"/>
    </location>
</feature>
<feature type="compositionally biased region" description="Basic and acidic residues" evidence="1">
    <location>
        <begin position="697"/>
        <end position="714"/>
    </location>
</feature>
<dbReference type="Proteomes" id="UP000886523">
    <property type="component" value="Unassembled WGS sequence"/>
</dbReference>
<protein>
    <recommendedName>
        <fullName evidence="2">Arrestin-like N-terminal domain-containing protein</fullName>
    </recommendedName>
</protein>
<reference evidence="3" key="1">
    <citation type="journal article" date="2020" name="Nat. Commun.">
        <title>Large-scale genome sequencing of mycorrhizal fungi provides insights into the early evolution of symbiotic traits.</title>
        <authorList>
            <person name="Miyauchi S."/>
            <person name="Kiss E."/>
            <person name="Kuo A."/>
            <person name="Drula E."/>
            <person name="Kohler A."/>
            <person name="Sanchez-Garcia M."/>
            <person name="Morin E."/>
            <person name="Andreopoulos B."/>
            <person name="Barry K.W."/>
            <person name="Bonito G."/>
            <person name="Buee M."/>
            <person name="Carver A."/>
            <person name="Chen C."/>
            <person name="Cichocki N."/>
            <person name="Clum A."/>
            <person name="Culley D."/>
            <person name="Crous P.W."/>
            <person name="Fauchery L."/>
            <person name="Girlanda M."/>
            <person name="Hayes R.D."/>
            <person name="Keri Z."/>
            <person name="LaButti K."/>
            <person name="Lipzen A."/>
            <person name="Lombard V."/>
            <person name="Magnuson J."/>
            <person name="Maillard F."/>
            <person name="Murat C."/>
            <person name="Nolan M."/>
            <person name="Ohm R.A."/>
            <person name="Pangilinan J."/>
            <person name="Pereira M.F."/>
            <person name="Perotto S."/>
            <person name="Peter M."/>
            <person name="Pfister S."/>
            <person name="Riley R."/>
            <person name="Sitrit Y."/>
            <person name="Stielow J.B."/>
            <person name="Szollosi G."/>
            <person name="Zifcakova L."/>
            <person name="Stursova M."/>
            <person name="Spatafora J.W."/>
            <person name="Tedersoo L."/>
            <person name="Vaario L.M."/>
            <person name="Yamada A."/>
            <person name="Yan M."/>
            <person name="Wang P."/>
            <person name="Xu J."/>
            <person name="Bruns T."/>
            <person name="Baldrian P."/>
            <person name="Vilgalys R."/>
            <person name="Dunand C."/>
            <person name="Henrissat B."/>
            <person name="Grigoriev I.V."/>
            <person name="Hibbett D."/>
            <person name="Nagy L.G."/>
            <person name="Martin F.M."/>
        </authorList>
    </citation>
    <scope>NUCLEOTIDE SEQUENCE</scope>
    <source>
        <strain evidence="3">UP504</strain>
    </source>
</reference>
<comment type="caution">
    <text evidence="3">The sequence shown here is derived from an EMBL/GenBank/DDBJ whole genome shotgun (WGS) entry which is preliminary data.</text>
</comment>
<evidence type="ECO:0000313" key="3">
    <source>
        <dbReference type="EMBL" id="KAF9519674.1"/>
    </source>
</evidence>
<evidence type="ECO:0000313" key="4">
    <source>
        <dbReference type="Proteomes" id="UP000886523"/>
    </source>
</evidence>
<evidence type="ECO:0000259" key="2">
    <source>
        <dbReference type="Pfam" id="PF00339"/>
    </source>
</evidence>
<feature type="region of interest" description="Disordered" evidence="1">
    <location>
        <begin position="945"/>
        <end position="1000"/>
    </location>
</feature>
<feature type="compositionally biased region" description="Basic and acidic residues" evidence="1">
    <location>
        <begin position="948"/>
        <end position="957"/>
    </location>
</feature>
<dbReference type="Pfam" id="PF00339">
    <property type="entry name" value="Arrestin_N"/>
    <property type="match status" value="1"/>
</dbReference>
<feature type="compositionally biased region" description="Basic and acidic residues" evidence="1">
    <location>
        <begin position="452"/>
        <end position="468"/>
    </location>
</feature>
<feature type="region of interest" description="Disordered" evidence="1">
    <location>
        <begin position="697"/>
        <end position="733"/>
    </location>
</feature>
<dbReference type="InterPro" id="IPR014752">
    <property type="entry name" value="Arrestin-like_C"/>
</dbReference>
<dbReference type="AlphaFoldDB" id="A0A9P6B8X2"/>
<dbReference type="InterPro" id="IPR014756">
    <property type="entry name" value="Ig_E-set"/>
</dbReference>
<dbReference type="OrthoDB" id="298939at2759"/>
<feature type="region of interest" description="Disordered" evidence="1">
    <location>
        <begin position="1033"/>
        <end position="1068"/>
    </location>
</feature>
<dbReference type="InterPro" id="IPR011021">
    <property type="entry name" value="Arrestin-like_N"/>
</dbReference>
<name>A0A9P6B8X2_9AGAM</name>
<accession>A0A9P6B8X2</accession>
<feature type="compositionally biased region" description="Basic and acidic residues" evidence="1">
    <location>
        <begin position="772"/>
        <end position="786"/>
    </location>
</feature>
<feature type="compositionally biased region" description="Basic and acidic residues" evidence="1">
    <location>
        <begin position="567"/>
        <end position="576"/>
    </location>
</feature>
<feature type="region of interest" description="Disordered" evidence="1">
    <location>
        <begin position="447"/>
        <end position="494"/>
    </location>
</feature>
<dbReference type="SUPFAM" id="SSF81296">
    <property type="entry name" value="E set domains"/>
    <property type="match status" value="1"/>
</dbReference>
<dbReference type="EMBL" id="MU128916">
    <property type="protein sequence ID" value="KAF9519674.1"/>
    <property type="molecule type" value="Genomic_DNA"/>
</dbReference>
<feature type="compositionally biased region" description="Low complexity" evidence="1">
    <location>
        <begin position="532"/>
        <end position="547"/>
    </location>
</feature>
<evidence type="ECO:0000256" key="1">
    <source>
        <dbReference type="SAM" id="MobiDB-lite"/>
    </source>
</evidence>
<feature type="compositionally biased region" description="Polar residues" evidence="1">
    <location>
        <begin position="548"/>
        <end position="563"/>
    </location>
</feature>
<feature type="region of interest" description="Disordered" evidence="1">
    <location>
        <begin position="510"/>
        <end position="604"/>
    </location>
</feature>
<gene>
    <name evidence="3" type="ORF">BS47DRAFT_1387948</name>
</gene>
<organism evidence="3 4">
    <name type="scientific">Hydnum rufescens UP504</name>
    <dbReference type="NCBI Taxonomy" id="1448309"/>
    <lineage>
        <taxon>Eukaryota</taxon>
        <taxon>Fungi</taxon>
        <taxon>Dikarya</taxon>
        <taxon>Basidiomycota</taxon>
        <taxon>Agaricomycotina</taxon>
        <taxon>Agaricomycetes</taxon>
        <taxon>Cantharellales</taxon>
        <taxon>Hydnaceae</taxon>
        <taxon>Hydnum</taxon>
    </lineage>
</organism>
<feature type="region of interest" description="Disordered" evidence="1">
    <location>
        <begin position="772"/>
        <end position="824"/>
    </location>
</feature>
<feature type="compositionally biased region" description="Polar residues" evidence="1">
    <location>
        <begin position="514"/>
        <end position="523"/>
    </location>
</feature>
<keyword evidence="4" id="KW-1185">Reference proteome</keyword>
<proteinExistence type="predicted"/>